<gene>
    <name evidence="2" type="ORF">Bm1_01630</name>
</gene>
<name>A8NFT7_BRUMA</name>
<evidence type="ECO:0000313" key="2">
    <source>
        <dbReference type="EMBL" id="EDP39356.1"/>
    </source>
</evidence>
<dbReference type="EMBL" id="DS237079">
    <property type="protein sequence ID" value="EDP39356.1"/>
    <property type="molecule type" value="Genomic_DNA"/>
</dbReference>
<feature type="non-terminal residue" evidence="2">
    <location>
        <position position="72"/>
    </location>
</feature>
<dbReference type="AlphaFoldDB" id="A8NFT7"/>
<organism evidence="2">
    <name type="scientific">Brugia malayi</name>
    <name type="common">Filarial nematode worm</name>
    <dbReference type="NCBI Taxonomy" id="6279"/>
    <lineage>
        <taxon>Eukaryota</taxon>
        <taxon>Metazoa</taxon>
        <taxon>Ecdysozoa</taxon>
        <taxon>Nematoda</taxon>
        <taxon>Chromadorea</taxon>
        <taxon>Rhabditida</taxon>
        <taxon>Spirurina</taxon>
        <taxon>Spiruromorpha</taxon>
        <taxon>Filarioidea</taxon>
        <taxon>Onchocercidae</taxon>
        <taxon>Brugia</taxon>
    </lineage>
</organism>
<evidence type="ECO:0000256" key="1">
    <source>
        <dbReference type="SAM" id="MobiDB-lite"/>
    </source>
</evidence>
<proteinExistence type="predicted"/>
<sequence>HITFTVEHTTFTVEHTTFTVEHTTFTVEHTTFTVEHTTFYSHFEAEDAVTNTEGARPLQRFSPKIASMSPKG</sequence>
<protein>
    <submittedName>
        <fullName evidence="2">Uncharacterized protein</fullName>
    </submittedName>
</protein>
<reference evidence="2" key="1">
    <citation type="journal article" date="2007" name="Science">
        <title>Draft genome of the filarial nematode parasite Brugia malayi.</title>
        <authorList>
            <person name="Ghedin E."/>
            <person name="Wang S."/>
            <person name="Spiro D."/>
            <person name="Caler E."/>
            <person name="Zhao Q."/>
            <person name="Crabtree J."/>
            <person name="Allen J.E."/>
            <person name="Delcher A.L."/>
            <person name="Guiliano D.B."/>
            <person name="Miranda-Saavedra D."/>
            <person name="Angiuoli S.V."/>
            <person name="Creasy T."/>
            <person name="Amedeo P."/>
            <person name="Haas B."/>
            <person name="El-Sayed N.M."/>
            <person name="Wortman J.R."/>
            <person name="Feldblyum T."/>
            <person name="Tallon L."/>
            <person name="Schatz M."/>
            <person name="Shumway M."/>
            <person name="Koo H."/>
            <person name="Salzberg S.L."/>
            <person name="Schobel S."/>
            <person name="Pertea M."/>
            <person name="Pop M."/>
            <person name="White O."/>
            <person name="Barton G.J."/>
            <person name="Carlow C.K."/>
            <person name="Crawford M.J."/>
            <person name="Daub J."/>
            <person name="Dimmic M.W."/>
            <person name="Estes C.F."/>
            <person name="Foster J.M."/>
            <person name="Ganatra M."/>
            <person name="Gregory W.F."/>
            <person name="Johnson N.M."/>
            <person name="Jin J."/>
            <person name="Komuniecki R."/>
            <person name="Korf I."/>
            <person name="Kumar S."/>
            <person name="Laney S."/>
            <person name="Li B.W."/>
            <person name="Li W."/>
            <person name="Lindblom T.H."/>
            <person name="Lustigman S."/>
            <person name="Ma D."/>
            <person name="Maina C.V."/>
            <person name="Martin D.M."/>
            <person name="McCarter J.P."/>
            <person name="McReynolds L."/>
            <person name="Mitreva M."/>
            <person name="Nutman T.B."/>
            <person name="Parkinson J."/>
            <person name="Peregrin-Alvarez J.M."/>
            <person name="Poole C."/>
            <person name="Ren Q."/>
            <person name="Saunders L."/>
            <person name="Sluder A.E."/>
            <person name="Smith K."/>
            <person name="Stanke M."/>
            <person name="Unnasch T.R."/>
            <person name="Ware J."/>
            <person name="Wei A.D."/>
            <person name="Weil G."/>
            <person name="Williams D.J."/>
            <person name="Zhang Y."/>
            <person name="Williams S.A."/>
            <person name="Fraser-Liggett C."/>
            <person name="Slatko B."/>
            <person name="Blaxter M.L."/>
            <person name="Scott A.L."/>
        </authorList>
    </citation>
    <scope>NUCLEOTIDE SEQUENCE [LARGE SCALE GENOMIC DNA]</scope>
</reference>
<accession>A8NFT7</accession>
<feature type="non-terminal residue" evidence="2">
    <location>
        <position position="1"/>
    </location>
</feature>
<feature type="region of interest" description="Disordered" evidence="1">
    <location>
        <begin position="51"/>
        <end position="72"/>
    </location>
</feature>